<dbReference type="GO" id="GO:0003676">
    <property type="term" value="F:nucleic acid binding"/>
    <property type="evidence" value="ECO:0007669"/>
    <property type="project" value="InterPro"/>
</dbReference>
<accession>A0A917P786</accession>
<dbReference type="RefSeq" id="WP_229670710.1">
    <property type="nucleotide sequence ID" value="NZ_BMOE01000001.1"/>
</dbReference>
<reference evidence="1" key="2">
    <citation type="submission" date="2020-09" db="EMBL/GenBank/DDBJ databases">
        <authorList>
            <person name="Sun Q."/>
            <person name="Ohkuma M."/>
        </authorList>
    </citation>
    <scope>NUCLEOTIDE SEQUENCE</scope>
    <source>
        <strain evidence="1">JCM 14371</strain>
    </source>
</reference>
<comment type="caution">
    <text evidence="1">The sequence shown here is derived from an EMBL/GenBank/DDBJ whole genome shotgun (WGS) entry which is preliminary data.</text>
</comment>
<evidence type="ECO:0000313" key="2">
    <source>
        <dbReference type="Proteomes" id="UP000635726"/>
    </source>
</evidence>
<name>A0A917P786_9DEIO</name>
<reference evidence="1" key="1">
    <citation type="journal article" date="2014" name="Int. J. Syst. Evol. Microbiol.">
        <title>Complete genome sequence of Corynebacterium casei LMG S-19264T (=DSM 44701T), isolated from a smear-ripened cheese.</title>
        <authorList>
            <consortium name="US DOE Joint Genome Institute (JGI-PGF)"/>
            <person name="Walter F."/>
            <person name="Albersmeier A."/>
            <person name="Kalinowski J."/>
            <person name="Ruckert C."/>
        </authorList>
    </citation>
    <scope>NUCLEOTIDE SEQUENCE</scope>
    <source>
        <strain evidence="1">JCM 14371</strain>
    </source>
</reference>
<evidence type="ECO:0000313" key="1">
    <source>
        <dbReference type="EMBL" id="GGJ65195.1"/>
    </source>
</evidence>
<dbReference type="Gene3D" id="3.40.1350.10">
    <property type="match status" value="1"/>
</dbReference>
<dbReference type="EMBL" id="BMOE01000001">
    <property type="protein sequence ID" value="GGJ65195.1"/>
    <property type="molecule type" value="Genomic_DNA"/>
</dbReference>
<evidence type="ECO:0008006" key="3">
    <source>
        <dbReference type="Google" id="ProtNLM"/>
    </source>
</evidence>
<gene>
    <name evidence="1" type="ORF">GCM10008939_06370</name>
</gene>
<organism evidence="1 2">
    <name type="scientific">Deinococcus aquiradiocola</name>
    <dbReference type="NCBI Taxonomy" id="393059"/>
    <lineage>
        <taxon>Bacteria</taxon>
        <taxon>Thermotogati</taxon>
        <taxon>Deinococcota</taxon>
        <taxon>Deinococci</taxon>
        <taxon>Deinococcales</taxon>
        <taxon>Deinococcaceae</taxon>
        <taxon>Deinococcus</taxon>
    </lineage>
</organism>
<keyword evidence="2" id="KW-1185">Reference proteome</keyword>
<proteinExistence type="predicted"/>
<protein>
    <recommendedName>
        <fullName evidence="3">VRR-NUC domain-containing protein</fullName>
    </recommendedName>
</protein>
<dbReference type="AlphaFoldDB" id="A0A917P786"/>
<dbReference type="InterPro" id="IPR011856">
    <property type="entry name" value="tRNA_endonuc-like_dom_sf"/>
</dbReference>
<dbReference type="Proteomes" id="UP000635726">
    <property type="component" value="Unassembled WGS sequence"/>
</dbReference>
<sequence>MTLPHASEAMIEAAVCDLFTRAGWYALKTDAAQVTRGARHARPARGTIDVGFPDRVFLLSLPGSPLCLAALVELKTATGRVRASQVARHAELRDRYGLKPQIVRDARQAEHLIHEGLRLRRLLKGQR</sequence>